<evidence type="ECO:0000256" key="1">
    <source>
        <dbReference type="SAM" id="MobiDB-lite"/>
    </source>
</evidence>
<protein>
    <recommendedName>
        <fullName evidence="4">Polyketide cyclase / dehydrase and lipid transport</fullName>
    </recommendedName>
</protein>
<feature type="region of interest" description="Disordered" evidence="1">
    <location>
        <begin position="98"/>
        <end position="121"/>
    </location>
</feature>
<reference evidence="3" key="1">
    <citation type="journal article" date="2019" name="Int. J. Syst. Evol. Microbiol.">
        <title>The Global Catalogue of Microorganisms (GCM) 10K type strain sequencing project: providing services to taxonomists for standard genome sequencing and annotation.</title>
        <authorList>
            <consortium name="The Broad Institute Genomics Platform"/>
            <consortium name="The Broad Institute Genome Sequencing Center for Infectious Disease"/>
            <person name="Wu L."/>
            <person name="Ma J."/>
        </authorList>
    </citation>
    <scope>NUCLEOTIDE SEQUENCE [LARGE SCALE GENOMIC DNA]</scope>
    <source>
        <strain evidence="3">CCUG 60742</strain>
    </source>
</reference>
<organism evidence="2 3">
    <name type="scientific">Mucilaginibacter lutimaris</name>
    <dbReference type="NCBI Taxonomy" id="931629"/>
    <lineage>
        <taxon>Bacteria</taxon>
        <taxon>Pseudomonadati</taxon>
        <taxon>Bacteroidota</taxon>
        <taxon>Sphingobacteriia</taxon>
        <taxon>Sphingobacteriales</taxon>
        <taxon>Sphingobacteriaceae</taxon>
        <taxon>Mucilaginibacter</taxon>
    </lineage>
</organism>
<gene>
    <name evidence="2" type="ORF">ACFQZI_06025</name>
</gene>
<comment type="caution">
    <text evidence="2">The sequence shown here is derived from an EMBL/GenBank/DDBJ whole genome shotgun (WGS) entry which is preliminary data.</text>
</comment>
<dbReference type="SUPFAM" id="SSF55961">
    <property type="entry name" value="Bet v1-like"/>
    <property type="match status" value="1"/>
</dbReference>
<accession>A0ABW2ZDX0</accession>
<proteinExistence type="predicted"/>
<evidence type="ECO:0000313" key="2">
    <source>
        <dbReference type="EMBL" id="MFD0764401.1"/>
    </source>
</evidence>
<feature type="compositionally biased region" description="Polar residues" evidence="1">
    <location>
        <begin position="99"/>
        <end position="121"/>
    </location>
</feature>
<evidence type="ECO:0008006" key="4">
    <source>
        <dbReference type="Google" id="ProtNLM"/>
    </source>
</evidence>
<dbReference type="RefSeq" id="WP_377139751.1">
    <property type="nucleotide sequence ID" value="NZ_JBHTIA010000003.1"/>
</dbReference>
<dbReference type="Proteomes" id="UP001597073">
    <property type="component" value="Unassembled WGS sequence"/>
</dbReference>
<sequence>MQKWEAPNTFAYKNEEFTSPALKYTAERVEGEWFFTSLDEHTTRIEWTYRAVPKNFFARLFIRFVLMRFITRMLKQAMNISKHDLETGDLVGAQFPASPVQSNSGMQERSISEFNRSTVAI</sequence>
<evidence type="ECO:0000313" key="3">
    <source>
        <dbReference type="Proteomes" id="UP001597073"/>
    </source>
</evidence>
<keyword evidence="3" id="KW-1185">Reference proteome</keyword>
<dbReference type="EMBL" id="JBHTIA010000003">
    <property type="protein sequence ID" value="MFD0764401.1"/>
    <property type="molecule type" value="Genomic_DNA"/>
</dbReference>
<name>A0ABW2ZDX0_9SPHI</name>